<evidence type="ECO:0000313" key="1">
    <source>
        <dbReference type="EMBL" id="NMG04927.1"/>
    </source>
</evidence>
<proteinExistence type="predicted"/>
<dbReference type="EMBL" id="WTVM01000174">
    <property type="protein sequence ID" value="NMG04927.1"/>
    <property type="molecule type" value="Genomic_DNA"/>
</dbReference>
<reference evidence="1" key="1">
    <citation type="submission" date="2019-12" db="EMBL/GenBank/DDBJ databases">
        <title>Comparative genomics gives insights into the taxonomy of the Azoarcus-Aromatoleum group and reveals separate origins of nif in the plant-associated Azoarcus and non-plant-associated Aromatoleum sub-groups.</title>
        <authorList>
            <person name="Lafos M."/>
            <person name="Maluk M."/>
            <person name="Batista M."/>
            <person name="Junghare M."/>
            <person name="Carmona M."/>
            <person name="Faoro H."/>
            <person name="Cruz L.M."/>
            <person name="Battistoni F."/>
            <person name="De Souza E."/>
            <person name="Pedrosa F."/>
            <person name="Chen W.-M."/>
            <person name="Poole P.S."/>
            <person name="Dixon R.A."/>
            <person name="James E.K."/>
        </authorList>
    </citation>
    <scope>NUCLEOTIDE SEQUENCE</scope>
    <source>
        <strain evidence="1">NSC3</strain>
    </source>
</reference>
<evidence type="ECO:0000313" key="2">
    <source>
        <dbReference type="Proteomes" id="UP000599523"/>
    </source>
</evidence>
<gene>
    <name evidence="1" type="ORF">GPA21_18410</name>
</gene>
<dbReference type="Pfam" id="PF15931">
    <property type="entry name" value="DUF4747"/>
    <property type="match status" value="1"/>
</dbReference>
<dbReference type="Proteomes" id="UP000599523">
    <property type="component" value="Unassembled WGS sequence"/>
</dbReference>
<protein>
    <submittedName>
        <fullName evidence="1">DUF4747 family protein</fullName>
    </submittedName>
</protein>
<dbReference type="AlphaFoldDB" id="A0A972JCX0"/>
<name>A0A972JCX0_9RHOO</name>
<sequence>MDKLTILIKRPNPDSHKKAERKVLERLNAQNIAKYQHELTSIPGASIAPDPDTRTLAQVAARNGLVHVKGRDNTDHPVEYNTVDHPWQHSEYYDPSVETAYNTFANAVFAVREDVESWIVEEDE</sequence>
<keyword evidence="2" id="KW-1185">Reference proteome</keyword>
<dbReference type="InterPro" id="IPR031832">
    <property type="entry name" value="DUF4747"/>
</dbReference>
<comment type="caution">
    <text evidence="1">The sequence shown here is derived from an EMBL/GenBank/DDBJ whole genome shotgun (WGS) entry which is preliminary data.</text>
</comment>
<organism evidence="1 2">
    <name type="scientific">Azoarcus taiwanensis</name>
    <dbReference type="NCBI Taxonomy" id="666964"/>
    <lineage>
        <taxon>Bacteria</taxon>
        <taxon>Pseudomonadati</taxon>
        <taxon>Pseudomonadota</taxon>
        <taxon>Betaproteobacteria</taxon>
        <taxon>Rhodocyclales</taxon>
        <taxon>Zoogloeaceae</taxon>
        <taxon>Azoarcus</taxon>
    </lineage>
</organism>
<accession>A0A972JCX0</accession>